<dbReference type="Gene3D" id="1.25.10.10">
    <property type="entry name" value="Leucine-rich Repeat Variant"/>
    <property type="match status" value="1"/>
</dbReference>
<feature type="domain" description="Importin subunit beta-1/Transportin-1-like TPR repeats" evidence="9">
    <location>
        <begin position="495"/>
        <end position="658"/>
    </location>
</feature>
<evidence type="ECO:0000313" key="12">
    <source>
        <dbReference type="Proteomes" id="UP000077266"/>
    </source>
</evidence>
<evidence type="ECO:0000256" key="5">
    <source>
        <dbReference type="ARBA" id="ARBA00022737"/>
    </source>
</evidence>
<evidence type="ECO:0000259" key="9">
    <source>
        <dbReference type="Pfam" id="PF25574"/>
    </source>
</evidence>
<dbReference type="EMBL" id="KV426104">
    <property type="protein sequence ID" value="KZV88239.1"/>
    <property type="molecule type" value="Genomic_DNA"/>
</dbReference>
<dbReference type="Proteomes" id="UP000077266">
    <property type="component" value="Unassembled WGS sequence"/>
</dbReference>
<evidence type="ECO:0000256" key="2">
    <source>
        <dbReference type="ARBA" id="ARBA00004496"/>
    </source>
</evidence>
<protein>
    <submittedName>
        <fullName evidence="11">ARM repeat-containing protein</fullName>
    </submittedName>
</protein>
<proteinExistence type="predicted"/>
<dbReference type="InParanoid" id="A0A166A3U3"/>
<keyword evidence="3" id="KW-0813">Transport</keyword>
<dbReference type="Pfam" id="PF25780">
    <property type="entry name" value="TPR_IPO5"/>
    <property type="match status" value="1"/>
</dbReference>
<dbReference type="Pfam" id="PF02985">
    <property type="entry name" value="HEAT"/>
    <property type="match status" value="1"/>
</dbReference>
<evidence type="ECO:0000256" key="8">
    <source>
        <dbReference type="ARBA" id="ARBA00023242"/>
    </source>
</evidence>
<dbReference type="Pfam" id="PF18808">
    <property type="entry name" value="Importin_rep_4"/>
    <property type="match status" value="1"/>
</dbReference>
<keyword evidence="7" id="KW-0007">Acetylation</keyword>
<evidence type="ECO:0000313" key="11">
    <source>
        <dbReference type="EMBL" id="KZV88239.1"/>
    </source>
</evidence>
<comment type="subcellular location">
    <subcellularLocation>
        <location evidence="2">Cytoplasm</location>
    </subcellularLocation>
    <subcellularLocation>
        <location evidence="1">Nucleus</location>
    </subcellularLocation>
</comment>
<dbReference type="GO" id="GO:0005634">
    <property type="term" value="C:nucleus"/>
    <property type="evidence" value="ECO:0007669"/>
    <property type="project" value="UniProtKB-SubCell"/>
</dbReference>
<keyword evidence="5" id="KW-0677">Repeat</keyword>
<dbReference type="InterPro" id="IPR000357">
    <property type="entry name" value="HEAT"/>
</dbReference>
<dbReference type="InterPro" id="IPR011989">
    <property type="entry name" value="ARM-like"/>
</dbReference>
<name>A0A166A3U3_EXIGL</name>
<evidence type="ECO:0000259" key="10">
    <source>
        <dbReference type="Pfam" id="PF25780"/>
    </source>
</evidence>
<evidence type="ECO:0000256" key="1">
    <source>
        <dbReference type="ARBA" id="ARBA00004123"/>
    </source>
</evidence>
<dbReference type="PANTHER" id="PTHR10527">
    <property type="entry name" value="IMPORTIN BETA"/>
    <property type="match status" value="1"/>
</dbReference>
<dbReference type="OrthoDB" id="543373at2759"/>
<dbReference type="SUPFAM" id="SSF48371">
    <property type="entry name" value="ARM repeat"/>
    <property type="match status" value="1"/>
</dbReference>
<gene>
    <name evidence="11" type="ORF">EXIGLDRAFT_619630</name>
</gene>
<accession>A0A166A3U3</accession>
<evidence type="ECO:0000256" key="6">
    <source>
        <dbReference type="ARBA" id="ARBA00022927"/>
    </source>
</evidence>
<dbReference type="InterPro" id="IPR041389">
    <property type="entry name" value="Importin_rep_6"/>
</dbReference>
<feature type="domain" description="IPO4/5-like TPR repeats" evidence="10">
    <location>
        <begin position="114"/>
        <end position="266"/>
    </location>
</feature>
<sequence length="890" mass="98686">MQPIVPPEVSNELAQILSNLVLGDNEIRKSAEQAVDERLAQTPELYLLALAQFARMADTAVMRSFSLVLLRRLLFRPMPYAQGIPRQVLYDHLSESTRDTLERVVLSCLQNEVDDSVRKKVADTVCDLAKGSLERGRPWEALQVQTFTATRSPNPGHREAAYRIFTYVPQIALSQEMNAVIDVFDRGLQDPERLEVRLSALRAATNYLSAADAETKARAGRLMVLMLDTLPPLPHSHLTPFINSVITLASSDPTLFAPHLKALLAFLPHLLLPSANESAPTPTTSHPFPADASASAEIKDESKELTRKAALELMVTLSEAKASMVKRVDGWTQILVRACLEGMGEIEEDPHWEEIEPSDEFEEAEHQVYEHALDRVSIALGGKPVLPVAFQYIPAMLQSHDWKHRHAGLISIACLAEGTSTMLVNELAKIVQLVCPLFQDAHPRVRWAACQCIGQLCSDLEDAVQDQYHQPVLAALIPTLEAPEPRVHSHAAAALINFCEGVEAQTLQPYLEQLVPRLLRLLGPGSKRYVQEQAITTLAMVADASENVFTQYYSTIMPLLLDILRNATGPDHVKLRCKAMECGGLIAIAVGRDVFRPDSQQFIELLMNIQTGPISDPQLATYLNATWGKLCQALGVEFAPLLPVVMPNVLHAAALKADVELVPDDDVDKDKFSEENGWEVLDMDGQTVAIRTSLMEDKLHALEMLVVYSSTLGSKFQPYVSQSLEIALPALRFYFHDGVREASALLLPLLLATAKTTGILTPEMARAVITHICAGIAEENDTSFLMSLYKCFTDAVKVVGGREAVPPELADSVLKATQNHLQMMAQKRKTRRPDEDEVQDVAYLEENEDFVLDEMSKMLKYIYDPNHPLLIAISSVKDLGQRQHWENSAQ</sequence>
<dbReference type="Pfam" id="PF18829">
    <property type="entry name" value="Importin_rep_6"/>
    <property type="match status" value="1"/>
</dbReference>
<dbReference type="InterPro" id="IPR041653">
    <property type="entry name" value="Importin_rep_4"/>
</dbReference>
<organism evidence="11 12">
    <name type="scientific">Exidia glandulosa HHB12029</name>
    <dbReference type="NCBI Taxonomy" id="1314781"/>
    <lineage>
        <taxon>Eukaryota</taxon>
        <taxon>Fungi</taxon>
        <taxon>Dikarya</taxon>
        <taxon>Basidiomycota</taxon>
        <taxon>Agaricomycotina</taxon>
        <taxon>Agaricomycetes</taxon>
        <taxon>Auriculariales</taxon>
        <taxon>Exidiaceae</taxon>
        <taxon>Exidia</taxon>
    </lineage>
</organism>
<dbReference type="Pfam" id="PF25574">
    <property type="entry name" value="TPR_IMB1"/>
    <property type="match status" value="1"/>
</dbReference>
<dbReference type="FunCoup" id="A0A166A3U3">
    <property type="interactions" value="709"/>
</dbReference>
<dbReference type="InterPro" id="IPR016024">
    <property type="entry name" value="ARM-type_fold"/>
</dbReference>
<keyword evidence="8" id="KW-0539">Nucleus</keyword>
<evidence type="ECO:0000256" key="3">
    <source>
        <dbReference type="ARBA" id="ARBA00022448"/>
    </source>
</evidence>
<reference evidence="11 12" key="1">
    <citation type="journal article" date="2016" name="Mol. Biol. Evol.">
        <title>Comparative Genomics of Early-Diverging Mushroom-Forming Fungi Provides Insights into the Origins of Lignocellulose Decay Capabilities.</title>
        <authorList>
            <person name="Nagy L.G."/>
            <person name="Riley R."/>
            <person name="Tritt A."/>
            <person name="Adam C."/>
            <person name="Daum C."/>
            <person name="Floudas D."/>
            <person name="Sun H."/>
            <person name="Yadav J.S."/>
            <person name="Pangilinan J."/>
            <person name="Larsson K.H."/>
            <person name="Matsuura K."/>
            <person name="Barry K."/>
            <person name="Labutti K."/>
            <person name="Kuo R."/>
            <person name="Ohm R.A."/>
            <person name="Bhattacharya S.S."/>
            <person name="Shirouzu T."/>
            <person name="Yoshinaga Y."/>
            <person name="Martin F.M."/>
            <person name="Grigoriev I.V."/>
            <person name="Hibbett D.S."/>
        </authorList>
    </citation>
    <scope>NUCLEOTIDE SEQUENCE [LARGE SCALE GENOMIC DNA]</scope>
    <source>
        <strain evidence="11 12">HHB12029</strain>
    </source>
</reference>
<dbReference type="GO" id="GO:0005737">
    <property type="term" value="C:cytoplasm"/>
    <property type="evidence" value="ECO:0007669"/>
    <property type="project" value="UniProtKB-SubCell"/>
</dbReference>
<keyword evidence="12" id="KW-1185">Reference proteome</keyword>
<dbReference type="InterPro" id="IPR057672">
    <property type="entry name" value="TPR_IPO4/5"/>
</dbReference>
<dbReference type="GO" id="GO:0006606">
    <property type="term" value="P:protein import into nucleus"/>
    <property type="evidence" value="ECO:0007669"/>
    <property type="project" value="InterPro"/>
</dbReference>
<dbReference type="STRING" id="1314781.A0A166A3U3"/>
<dbReference type="InterPro" id="IPR058584">
    <property type="entry name" value="IMB1_TNPO1-like_TPR"/>
</dbReference>
<dbReference type="InterPro" id="IPR040122">
    <property type="entry name" value="Importin_beta"/>
</dbReference>
<evidence type="ECO:0000256" key="4">
    <source>
        <dbReference type="ARBA" id="ARBA00022490"/>
    </source>
</evidence>
<dbReference type="AlphaFoldDB" id="A0A166A3U3"/>
<keyword evidence="4" id="KW-0963">Cytoplasm</keyword>
<evidence type="ECO:0000256" key="7">
    <source>
        <dbReference type="ARBA" id="ARBA00022990"/>
    </source>
</evidence>
<keyword evidence="6" id="KW-0653">Protein transport</keyword>